<feature type="region of interest" description="Disordered" evidence="2">
    <location>
        <begin position="982"/>
        <end position="1049"/>
    </location>
</feature>
<feature type="compositionally biased region" description="Basic and acidic residues" evidence="2">
    <location>
        <begin position="269"/>
        <end position="299"/>
    </location>
</feature>
<feature type="coiled-coil region" evidence="1">
    <location>
        <begin position="848"/>
        <end position="882"/>
    </location>
</feature>
<feature type="compositionally biased region" description="Polar residues" evidence="2">
    <location>
        <begin position="1079"/>
        <end position="1090"/>
    </location>
</feature>
<feature type="compositionally biased region" description="Basic and acidic residues" evidence="2">
    <location>
        <begin position="464"/>
        <end position="474"/>
    </location>
</feature>
<feature type="region of interest" description="Disordered" evidence="2">
    <location>
        <begin position="403"/>
        <end position="481"/>
    </location>
</feature>
<accession>A0A195BXE6</accession>
<feature type="region of interest" description="Disordered" evidence="2">
    <location>
        <begin position="1246"/>
        <end position="1275"/>
    </location>
</feature>
<dbReference type="PANTHER" id="PTHR21715:SF0">
    <property type="entry name" value="RH04127P"/>
    <property type="match status" value="1"/>
</dbReference>
<evidence type="ECO:0000256" key="2">
    <source>
        <dbReference type="SAM" id="MobiDB-lite"/>
    </source>
</evidence>
<feature type="region of interest" description="Disordered" evidence="2">
    <location>
        <begin position="212"/>
        <end position="242"/>
    </location>
</feature>
<evidence type="ECO:0000313" key="4">
    <source>
        <dbReference type="EMBL" id="KYM93262.1"/>
    </source>
</evidence>
<dbReference type="SUPFAM" id="SSF51045">
    <property type="entry name" value="WW domain"/>
    <property type="match status" value="1"/>
</dbReference>
<dbReference type="SMART" id="SM00456">
    <property type="entry name" value="WW"/>
    <property type="match status" value="1"/>
</dbReference>
<feature type="region of interest" description="Disordered" evidence="2">
    <location>
        <begin position="1072"/>
        <end position="1119"/>
    </location>
</feature>
<evidence type="ECO:0000256" key="1">
    <source>
        <dbReference type="SAM" id="Coils"/>
    </source>
</evidence>
<feature type="compositionally biased region" description="Low complexity" evidence="2">
    <location>
        <begin position="1263"/>
        <end position="1273"/>
    </location>
</feature>
<organism evidence="4 5">
    <name type="scientific">Atta colombica</name>
    <dbReference type="NCBI Taxonomy" id="520822"/>
    <lineage>
        <taxon>Eukaryota</taxon>
        <taxon>Metazoa</taxon>
        <taxon>Ecdysozoa</taxon>
        <taxon>Arthropoda</taxon>
        <taxon>Hexapoda</taxon>
        <taxon>Insecta</taxon>
        <taxon>Pterygota</taxon>
        <taxon>Neoptera</taxon>
        <taxon>Endopterygota</taxon>
        <taxon>Hymenoptera</taxon>
        <taxon>Apocrita</taxon>
        <taxon>Aculeata</taxon>
        <taxon>Formicoidea</taxon>
        <taxon>Formicidae</taxon>
        <taxon>Myrmicinae</taxon>
        <taxon>Atta</taxon>
    </lineage>
</organism>
<feature type="compositionally biased region" description="Basic and acidic residues" evidence="2">
    <location>
        <begin position="1246"/>
        <end position="1260"/>
    </location>
</feature>
<dbReference type="Gene3D" id="3.30.1470.10">
    <property type="entry name" value="Photosystem I PsaD, reaction center subunit II"/>
    <property type="match status" value="1"/>
</dbReference>
<dbReference type="Proteomes" id="UP000078540">
    <property type="component" value="Unassembled WGS sequence"/>
</dbReference>
<feature type="domain" description="WW" evidence="3">
    <location>
        <begin position="166"/>
        <end position="200"/>
    </location>
</feature>
<feature type="coiled-coil region" evidence="1">
    <location>
        <begin position="947"/>
        <end position="981"/>
    </location>
</feature>
<keyword evidence="5" id="KW-1185">Reference proteome</keyword>
<evidence type="ECO:0000259" key="3">
    <source>
        <dbReference type="PROSITE" id="PS50020"/>
    </source>
</evidence>
<feature type="region of interest" description="Disordered" evidence="2">
    <location>
        <begin position="262"/>
        <end position="306"/>
    </location>
</feature>
<name>A0A195BXE6_9HYME</name>
<evidence type="ECO:0000313" key="5">
    <source>
        <dbReference type="Proteomes" id="UP000078540"/>
    </source>
</evidence>
<dbReference type="InterPro" id="IPR001202">
    <property type="entry name" value="WW_dom"/>
</dbReference>
<feature type="compositionally biased region" description="Polar residues" evidence="2">
    <location>
        <begin position="1023"/>
        <end position="1039"/>
    </location>
</feature>
<proteinExistence type="predicted"/>
<feature type="compositionally biased region" description="Low complexity" evidence="2">
    <location>
        <begin position="1099"/>
        <end position="1114"/>
    </location>
</feature>
<reference evidence="4 5" key="1">
    <citation type="submission" date="2015-09" db="EMBL/GenBank/DDBJ databases">
        <title>Atta colombica WGS genome.</title>
        <authorList>
            <person name="Nygaard S."/>
            <person name="Hu H."/>
            <person name="Boomsma J."/>
            <person name="Zhang G."/>
        </authorList>
    </citation>
    <scope>NUCLEOTIDE SEQUENCE [LARGE SCALE GENOMIC DNA]</scope>
    <source>
        <strain evidence="4">Treedump-2</strain>
        <tissue evidence="4">Whole body</tissue>
    </source>
</reference>
<keyword evidence="1" id="KW-0175">Coiled coil</keyword>
<feature type="compositionally biased region" description="Basic and acidic residues" evidence="2">
    <location>
        <begin position="994"/>
        <end position="1010"/>
    </location>
</feature>
<sequence>MDLEKRKWLLDSDDRKTGRYGKMYVSSYFSGSWKSSFDSQCLEIIRSRGGPGVATATANHRAKKNFSLYNAHFSVLVFAWAETRGAHDGVCVGWYEDRQRRRRRVQGCSVSMSISQDSAATIVCREVFDETSHPTNEELLDYAKRLGIDPDAEPHLLDLAREGLMAALPKGWSPCFHEASGAWYYYQASTGTTTWEHPLDAVYRGLVEQTRAGNKRQLSLEEDSKTTAKDLESHEDATLPKETIIPKETVYAKPSMAGTKIPMKLAPLRKAEKIDSSRKRDRPSSFDRLQSRRESDSRSDNVMSLSSDRAARDYTNLKFQDPKFYECPKLLEIKDTTATTTTIATPAKKELDLKEVLKRSESLSPWHEKDWEQLSSKFSSEENIIDIDKLSANTLARPEKLEKFDKEKHPSQLGQQKELTLSGGGSMFLKSNRSRDTTPSQDGGKLEDFRTLTISDETNNIAGDRPKSILREKQLEDDDRPLDEERKSVRFDLEKEFNINFTYSESEDDWDSESEDKNQRISAVISNKITGSILSPWKSTSQNFEDINDDKNDYSNEKEQDKIDLEINNQHLSAEKIESISKNPKIVGKRFLVQNVSENEHRSQMTKNVLENDNSFDYLPNKLGEKVKIIDIVSKSETDCSTAKSSDSDEIKTKLIIEKARYTTNLLSNRQLEDDESSDISRFNHYAQKERFVRPKLEYSQSINDMKIKMNRVHEEEIEDFRIELDIKLQEKKKELEENFVQQKILIQQFLDQRLEEMKQEMAQKEEQEIQILITEMDQARMENLKKVRTELEVCYEKERQEILTNLKTELDERKRELLELRSQEMGKLENEHERDLSEEKLAKLNEYEMRKQHNERIETLKKELEKEFEDLRNELRMQQREKITKFTEDHEQCLAEILRDFRMDEALARKMYKERLEEIRADFARDAEKEARKQTERALQQESIDFEKMRCEKRLLQDKYTALKEKYMKLKNDVRLAVERRSRRKEGYTTASETERSTSTRTRTDKTDSSEQNTPLKDARSSPVTNAKSQDSQNANQQVEEKNDPENLKSQKAVAGFQKHPFTAAGLKSATKFESDDTTTASETNTNMITKKKKSFSKKVTSSAGRSSSSNNNMENPVENIRKQLKKLEDLGDQLPSNETAYTVRYPFQDKAPVNASSELEFFRHRMHVEKDSVRRACEALRQQKSAFQGRQRAWKQRSGRATLEQLVQEERELSDMEVSLHRTKSLLGEKIIHLRHLEQSLERVANDKRNENDAKNDELSDMSSASSGFSSTDLGTDTFIDKPDHYQESTEIIASLENLNSEIREIWDVLNKRQDSNIPATPTLMYSYLRWLRFHHLTTQPNSMQGAFGTPNIQSNILSQLTAAQPPITTTQNIIAQYGPNSGFSTSVGSVERNASNLMERTRNLRDWLRQARIENTDLISPGQATL</sequence>
<dbReference type="PANTHER" id="PTHR21715">
    <property type="entry name" value="RH04127P"/>
    <property type="match status" value="1"/>
</dbReference>
<feature type="compositionally biased region" description="Basic and acidic residues" evidence="2">
    <location>
        <begin position="218"/>
        <end position="239"/>
    </location>
</feature>
<dbReference type="PROSITE" id="PS01159">
    <property type="entry name" value="WW_DOMAIN_1"/>
    <property type="match status" value="1"/>
</dbReference>
<dbReference type="InterPro" id="IPR053233">
    <property type="entry name" value="ABRA-related"/>
</dbReference>
<dbReference type="PROSITE" id="PS50020">
    <property type="entry name" value="WW_DOMAIN_2"/>
    <property type="match status" value="1"/>
</dbReference>
<feature type="compositionally biased region" description="Basic and acidic residues" evidence="2">
    <location>
        <begin position="1040"/>
        <end position="1049"/>
    </location>
</feature>
<dbReference type="STRING" id="520822.A0A195BXE6"/>
<dbReference type="EMBL" id="KQ976394">
    <property type="protein sequence ID" value="KYM93262.1"/>
    <property type="molecule type" value="Genomic_DNA"/>
</dbReference>
<feature type="compositionally biased region" description="Polar residues" evidence="2">
    <location>
        <begin position="452"/>
        <end position="461"/>
    </location>
</feature>
<dbReference type="CDD" id="cd00201">
    <property type="entry name" value="WW"/>
    <property type="match status" value="1"/>
</dbReference>
<dbReference type="Pfam" id="PF00397">
    <property type="entry name" value="WW"/>
    <property type="match status" value="1"/>
</dbReference>
<feature type="coiled-coil region" evidence="1">
    <location>
        <begin position="711"/>
        <end position="824"/>
    </location>
</feature>
<dbReference type="InterPro" id="IPR036020">
    <property type="entry name" value="WW_dom_sf"/>
</dbReference>
<gene>
    <name evidence="4" type="ORF">ALC53_00198</name>
</gene>
<protein>
    <recommendedName>
        <fullName evidence="3">WW domain-containing protein</fullName>
    </recommendedName>
</protein>